<dbReference type="Gene3D" id="3.40.710.10">
    <property type="entry name" value="DD-peptidase/beta-lactamase superfamily"/>
    <property type="match status" value="1"/>
</dbReference>
<dbReference type="AlphaFoldDB" id="A0A1I3UWG3"/>
<dbReference type="RefSeq" id="WP_177245184.1">
    <property type="nucleotide sequence ID" value="NZ_FOQY01000013.1"/>
</dbReference>
<organism evidence="4 5">
    <name type="scientific">Streptosporangium canum</name>
    <dbReference type="NCBI Taxonomy" id="324952"/>
    <lineage>
        <taxon>Bacteria</taxon>
        <taxon>Bacillati</taxon>
        <taxon>Actinomycetota</taxon>
        <taxon>Actinomycetes</taxon>
        <taxon>Streptosporangiales</taxon>
        <taxon>Streptosporangiaceae</taxon>
        <taxon>Streptosporangium</taxon>
    </lineage>
</organism>
<feature type="chain" id="PRO_5039253092" evidence="2">
    <location>
        <begin position="20"/>
        <end position="680"/>
    </location>
</feature>
<dbReference type="PANTHER" id="PTHR46825">
    <property type="entry name" value="D-ALANYL-D-ALANINE-CARBOXYPEPTIDASE/ENDOPEPTIDASE AMPH"/>
    <property type="match status" value="1"/>
</dbReference>
<dbReference type="PANTHER" id="PTHR46825:SF7">
    <property type="entry name" value="D-ALANYL-D-ALANINE CARBOXYPEPTIDASE"/>
    <property type="match status" value="1"/>
</dbReference>
<feature type="region of interest" description="Disordered" evidence="1">
    <location>
        <begin position="63"/>
        <end position="83"/>
    </location>
</feature>
<dbReference type="InterPro" id="IPR001466">
    <property type="entry name" value="Beta-lactam-related"/>
</dbReference>
<dbReference type="Pfam" id="PF00144">
    <property type="entry name" value="Beta-lactamase"/>
    <property type="match status" value="1"/>
</dbReference>
<gene>
    <name evidence="4" type="ORF">SAMN05216275_11393</name>
</gene>
<keyword evidence="2" id="KW-0732">Signal</keyword>
<dbReference type="SUPFAM" id="SSF56601">
    <property type="entry name" value="beta-lactamase/transpeptidase-like"/>
    <property type="match status" value="1"/>
</dbReference>
<evidence type="ECO:0000256" key="1">
    <source>
        <dbReference type="SAM" id="MobiDB-lite"/>
    </source>
</evidence>
<evidence type="ECO:0000259" key="3">
    <source>
        <dbReference type="Pfam" id="PF00144"/>
    </source>
</evidence>
<proteinExistence type="predicted"/>
<protein>
    <submittedName>
        <fullName evidence="4">Beta-lactamase</fullName>
    </submittedName>
</protein>
<evidence type="ECO:0000256" key="2">
    <source>
        <dbReference type="SAM" id="SignalP"/>
    </source>
</evidence>
<evidence type="ECO:0000313" key="5">
    <source>
        <dbReference type="Proteomes" id="UP000199111"/>
    </source>
</evidence>
<feature type="signal peptide" evidence="2">
    <location>
        <begin position="1"/>
        <end position="19"/>
    </location>
</feature>
<evidence type="ECO:0000313" key="4">
    <source>
        <dbReference type="EMBL" id="SFJ86426.1"/>
    </source>
</evidence>
<dbReference type="InterPro" id="IPR050491">
    <property type="entry name" value="AmpC-like"/>
</dbReference>
<dbReference type="GeneID" id="96299817"/>
<name>A0A1I3UWG3_9ACTN</name>
<accession>A0A1I3UWG3</accession>
<dbReference type="InterPro" id="IPR012338">
    <property type="entry name" value="Beta-lactam/transpept-like"/>
</dbReference>
<keyword evidence="5" id="KW-1185">Reference proteome</keyword>
<sequence length="680" mass="74224">MGRRLLSLLVILLFPLALAAPVQAAPGPPPGVVVGQQDGRVARATPKVPVVGETRSGGHLVKTTTEAPERTEDGTGAMARATPRAGTAAAFNESYGDDQYLTAPTQWWTVNGWTIEQIYDYAQSQGARVSDIAHQPGTQLTFTATLVKNAGAFWVRSWGLYYGLTDQGVVDLANYTGTRPASVARYWTADGWRFAVALVDNTGDGARPWWWYYGDTSFVLAQQQATGARPVKLRPFDAGGGTRWYDLLMTGWSSQQFWWWLGGSDAQINNLANQNGARLVDAGRNADGTFNAIMLRNTSGPGPGWWYGLGHDQLNLKTLRKGARLISAQGYVDNGQTLFVGVMTRETTGADQARAMVQNTMLHTAWLNGTSAIAELSDGTLGTFQAHYGDVSGMDVRVRVASVSKTFAAAELLRLAAAGQVSLGARVSQYLPGVTGGDQITLRNLLQHTSGLYNFTEDLPSFGTTMTQGFTNQQLLDIVNRHARLFTPGSRYSYSNSNYLVIGMIIERVTGRSYPDQMSRDLIGPFGLTGTSVPTDTALSSVRLRGYWWNPDTSSRVETTGQNASRWAAGGQMVSTIPELNLFYKYLLAGYVTGASWLNEMKSNLVYTGQGSKWAGMGIFRTTLSCGKNVWWHDGRIPGYRTWSVHSENGQRSLSWAYSEGSANPVNFDDEFIDNVFCLL</sequence>
<feature type="domain" description="Beta-lactamase-related" evidence="3">
    <location>
        <begin position="395"/>
        <end position="643"/>
    </location>
</feature>
<feature type="compositionally biased region" description="Low complexity" evidence="1">
    <location>
        <begin position="74"/>
        <end position="83"/>
    </location>
</feature>
<reference evidence="5" key="1">
    <citation type="submission" date="2016-10" db="EMBL/GenBank/DDBJ databases">
        <authorList>
            <person name="Varghese N."/>
            <person name="Submissions S."/>
        </authorList>
    </citation>
    <scope>NUCLEOTIDE SEQUENCE [LARGE SCALE GENOMIC DNA]</scope>
    <source>
        <strain evidence="5">CGMCC 4.2126</strain>
    </source>
</reference>
<dbReference type="Proteomes" id="UP000199111">
    <property type="component" value="Unassembled WGS sequence"/>
</dbReference>
<dbReference type="EMBL" id="FOQY01000013">
    <property type="protein sequence ID" value="SFJ86426.1"/>
    <property type="molecule type" value="Genomic_DNA"/>
</dbReference>